<reference evidence="1" key="1">
    <citation type="journal article" date="2019" name="bioRxiv">
        <title>The Genome of the Zebra Mussel, Dreissena polymorpha: A Resource for Invasive Species Research.</title>
        <authorList>
            <person name="McCartney M.A."/>
            <person name="Auch B."/>
            <person name="Kono T."/>
            <person name="Mallez S."/>
            <person name="Zhang Y."/>
            <person name="Obille A."/>
            <person name="Becker A."/>
            <person name="Abrahante J.E."/>
            <person name="Garbe J."/>
            <person name="Badalamenti J.P."/>
            <person name="Herman A."/>
            <person name="Mangelson H."/>
            <person name="Liachko I."/>
            <person name="Sullivan S."/>
            <person name="Sone E.D."/>
            <person name="Koren S."/>
            <person name="Silverstein K.A.T."/>
            <person name="Beckman K.B."/>
            <person name="Gohl D.M."/>
        </authorList>
    </citation>
    <scope>NUCLEOTIDE SEQUENCE</scope>
    <source>
        <strain evidence="1">Duluth1</strain>
        <tissue evidence="1">Whole animal</tissue>
    </source>
</reference>
<evidence type="ECO:0000313" key="1">
    <source>
        <dbReference type="EMBL" id="KAH3811807.1"/>
    </source>
</evidence>
<evidence type="ECO:0000313" key="2">
    <source>
        <dbReference type="Proteomes" id="UP000828390"/>
    </source>
</evidence>
<organism evidence="1 2">
    <name type="scientific">Dreissena polymorpha</name>
    <name type="common">Zebra mussel</name>
    <name type="synonym">Mytilus polymorpha</name>
    <dbReference type="NCBI Taxonomy" id="45954"/>
    <lineage>
        <taxon>Eukaryota</taxon>
        <taxon>Metazoa</taxon>
        <taxon>Spiralia</taxon>
        <taxon>Lophotrochozoa</taxon>
        <taxon>Mollusca</taxon>
        <taxon>Bivalvia</taxon>
        <taxon>Autobranchia</taxon>
        <taxon>Heteroconchia</taxon>
        <taxon>Euheterodonta</taxon>
        <taxon>Imparidentia</taxon>
        <taxon>Neoheterodontei</taxon>
        <taxon>Myida</taxon>
        <taxon>Dreissenoidea</taxon>
        <taxon>Dreissenidae</taxon>
        <taxon>Dreissena</taxon>
    </lineage>
</organism>
<dbReference type="Proteomes" id="UP000828390">
    <property type="component" value="Unassembled WGS sequence"/>
</dbReference>
<reference evidence="1" key="2">
    <citation type="submission" date="2020-11" db="EMBL/GenBank/DDBJ databases">
        <authorList>
            <person name="McCartney M.A."/>
            <person name="Auch B."/>
            <person name="Kono T."/>
            <person name="Mallez S."/>
            <person name="Becker A."/>
            <person name="Gohl D.M."/>
            <person name="Silverstein K.A.T."/>
            <person name="Koren S."/>
            <person name="Bechman K.B."/>
            <person name="Herman A."/>
            <person name="Abrahante J.E."/>
            <person name="Garbe J."/>
        </authorList>
    </citation>
    <scope>NUCLEOTIDE SEQUENCE</scope>
    <source>
        <strain evidence="1">Duluth1</strain>
        <tissue evidence="1">Whole animal</tissue>
    </source>
</reference>
<proteinExistence type="predicted"/>
<name>A0A9D4JLJ6_DREPO</name>
<keyword evidence="2" id="KW-1185">Reference proteome</keyword>
<comment type="caution">
    <text evidence="1">The sequence shown here is derived from an EMBL/GenBank/DDBJ whole genome shotgun (WGS) entry which is preliminary data.</text>
</comment>
<dbReference type="EMBL" id="JAIWYP010000006">
    <property type="protein sequence ID" value="KAH3811807.1"/>
    <property type="molecule type" value="Genomic_DNA"/>
</dbReference>
<dbReference type="AlphaFoldDB" id="A0A9D4JLJ6"/>
<gene>
    <name evidence="1" type="ORF">DPMN_140222</name>
</gene>
<protein>
    <submittedName>
        <fullName evidence="1">Uncharacterized protein</fullName>
    </submittedName>
</protein>
<accession>A0A9D4JLJ6</accession>
<sequence>MGEWCAYTDKHGRNTLDRLYRKWTMLDRLDAKNDRHCVNKMKTRGYTEEHGITRTMTMIIKIPDI</sequence>